<gene>
    <name evidence="1" type="ORF">CEURO_LOCUS10422</name>
</gene>
<accession>A0A9P1E9A8</accession>
<keyword evidence="2" id="KW-1185">Reference proteome</keyword>
<organism evidence="1 2">
    <name type="scientific">Cuscuta europaea</name>
    <name type="common">European dodder</name>
    <dbReference type="NCBI Taxonomy" id="41803"/>
    <lineage>
        <taxon>Eukaryota</taxon>
        <taxon>Viridiplantae</taxon>
        <taxon>Streptophyta</taxon>
        <taxon>Embryophyta</taxon>
        <taxon>Tracheophyta</taxon>
        <taxon>Spermatophyta</taxon>
        <taxon>Magnoliopsida</taxon>
        <taxon>eudicotyledons</taxon>
        <taxon>Gunneridae</taxon>
        <taxon>Pentapetalae</taxon>
        <taxon>asterids</taxon>
        <taxon>lamiids</taxon>
        <taxon>Solanales</taxon>
        <taxon>Convolvulaceae</taxon>
        <taxon>Cuscuteae</taxon>
        <taxon>Cuscuta</taxon>
        <taxon>Cuscuta subgen. Cuscuta</taxon>
    </lineage>
</organism>
<comment type="caution">
    <text evidence="1">The sequence shown here is derived from an EMBL/GenBank/DDBJ whole genome shotgun (WGS) entry which is preliminary data.</text>
</comment>
<evidence type="ECO:0000313" key="2">
    <source>
        <dbReference type="Proteomes" id="UP001152484"/>
    </source>
</evidence>
<dbReference type="EMBL" id="CAMAPE010000019">
    <property type="protein sequence ID" value="CAH9088282.1"/>
    <property type="molecule type" value="Genomic_DNA"/>
</dbReference>
<evidence type="ECO:0000313" key="1">
    <source>
        <dbReference type="EMBL" id="CAH9088282.1"/>
    </source>
</evidence>
<name>A0A9P1E9A8_CUSEU</name>
<sequence>MSSLTHSFLVGMLDVSMESLHMVRHFDLQATRRTEFQKESKDKIGPWVLHATNLVDHLELPMDRAETGMGAGEAVEVNLDILAVRREELASLHNSGGGFGRPGFGRGARGFGAGALPS</sequence>
<dbReference type="AlphaFoldDB" id="A0A9P1E9A8"/>
<reference evidence="1" key="1">
    <citation type="submission" date="2022-07" db="EMBL/GenBank/DDBJ databases">
        <authorList>
            <person name="Macas J."/>
            <person name="Novak P."/>
            <person name="Neumann P."/>
        </authorList>
    </citation>
    <scope>NUCLEOTIDE SEQUENCE</scope>
</reference>
<protein>
    <submittedName>
        <fullName evidence="1">Uncharacterized protein</fullName>
    </submittedName>
</protein>
<dbReference type="Proteomes" id="UP001152484">
    <property type="component" value="Unassembled WGS sequence"/>
</dbReference>
<proteinExistence type="predicted"/>